<feature type="signal peptide" evidence="6">
    <location>
        <begin position="1"/>
        <end position="24"/>
    </location>
</feature>
<keyword evidence="3" id="KW-1133">Transmembrane helix</keyword>
<keyword evidence="8" id="KW-0328">Glycosyltransferase</keyword>
<dbReference type="GO" id="GO:0016020">
    <property type="term" value="C:membrane"/>
    <property type="evidence" value="ECO:0007669"/>
    <property type="project" value="UniProtKB-SubCell"/>
</dbReference>
<dbReference type="InterPro" id="IPR009644">
    <property type="entry name" value="FKTN/MNN4/W02B3.4-1"/>
</dbReference>
<comment type="caution">
    <text evidence="8">The sequence shown here is derived from an EMBL/GenBank/DDBJ whole genome shotgun (WGS) entry which is preliminary data.</text>
</comment>
<accession>A0AAN6EMB3</accession>
<feature type="compositionally biased region" description="Low complexity" evidence="5">
    <location>
        <begin position="47"/>
        <end position="59"/>
    </location>
</feature>
<evidence type="ECO:0000259" key="7">
    <source>
        <dbReference type="Pfam" id="PF04991"/>
    </source>
</evidence>
<evidence type="ECO:0000313" key="9">
    <source>
        <dbReference type="Proteomes" id="UP001161757"/>
    </source>
</evidence>
<evidence type="ECO:0000256" key="3">
    <source>
        <dbReference type="ARBA" id="ARBA00022989"/>
    </source>
</evidence>
<dbReference type="EMBL" id="JAJGCB010000031">
    <property type="protein sequence ID" value="KAJ8986816.1"/>
    <property type="molecule type" value="Genomic_DNA"/>
</dbReference>
<dbReference type="Proteomes" id="UP001161757">
    <property type="component" value="Unassembled WGS sequence"/>
</dbReference>
<feature type="chain" id="PRO_5043003746" evidence="6">
    <location>
        <begin position="25"/>
        <end position="315"/>
    </location>
</feature>
<sequence>MVSNQYLFIVFLSLLITWVSPGHASPLSDTLSTPIPSESISLSAPTALSAGAPSSTATAPPDPDRNKYFHEPGGDDLLHHYDARFFQRIVSDEERRDTLQHLIRAYFLTFDYLGIETWIAHGTLLAWYWNGRILPWDWDLDTQVTDEGLRLLGKHYNQTYYDYEVGDGQPKRRYYLDVNSWSWQRDRGDGANIIDARFISVDNGLFVDITGLSEVYPETEPGIIMCKNNHRYRLRDIFPLRHTYFEGVKAKVPFSYVPILTEEYSDAALVRTEFQGHQWDMHSQEWIKLPDEQEVLQGDDGSHPDSSSKEDGAYA</sequence>
<keyword evidence="4" id="KW-0472">Membrane</keyword>
<evidence type="ECO:0000256" key="6">
    <source>
        <dbReference type="SAM" id="SignalP"/>
    </source>
</evidence>
<dbReference type="PANTHER" id="PTHR15407">
    <property type="entry name" value="FUKUTIN-RELATED"/>
    <property type="match status" value="1"/>
</dbReference>
<evidence type="ECO:0000256" key="2">
    <source>
        <dbReference type="ARBA" id="ARBA00022692"/>
    </source>
</evidence>
<feature type="domain" description="LicD/FKTN/FKRP nucleotidyltransferase" evidence="7">
    <location>
        <begin position="114"/>
        <end position="215"/>
    </location>
</feature>
<evidence type="ECO:0000313" key="8">
    <source>
        <dbReference type="EMBL" id="KAJ8986816.1"/>
    </source>
</evidence>
<feature type="compositionally biased region" description="Basic and acidic residues" evidence="5">
    <location>
        <begin position="300"/>
        <end position="315"/>
    </location>
</feature>
<reference evidence="8" key="1">
    <citation type="submission" date="2023-01" db="EMBL/GenBank/DDBJ databases">
        <title>Exophiala dermititidis isolated from Cystic Fibrosis Patient.</title>
        <authorList>
            <person name="Kurbessoian T."/>
            <person name="Crocker A."/>
            <person name="Murante D."/>
            <person name="Hogan D.A."/>
            <person name="Stajich J.E."/>
        </authorList>
    </citation>
    <scope>NUCLEOTIDE SEQUENCE</scope>
    <source>
        <strain evidence="8">Ex8</strain>
    </source>
</reference>
<feature type="region of interest" description="Disordered" evidence="5">
    <location>
        <begin position="47"/>
        <end position="69"/>
    </location>
</feature>
<dbReference type="InterPro" id="IPR007074">
    <property type="entry name" value="LicD/FKTN/FKRP_NTP_transf"/>
</dbReference>
<dbReference type="AlphaFoldDB" id="A0AAN6EMB3"/>
<comment type="subcellular location">
    <subcellularLocation>
        <location evidence="1">Membrane</location>
        <topology evidence="1">Single-pass membrane protein</topology>
    </subcellularLocation>
</comment>
<gene>
    <name evidence="8" type="primary">MNN4_2</name>
    <name evidence="8" type="ORF">HRR80_009119</name>
</gene>
<proteinExistence type="predicted"/>
<protein>
    <submittedName>
        <fullName evidence="8">Mannosyltransferase</fullName>
    </submittedName>
</protein>
<evidence type="ECO:0000256" key="5">
    <source>
        <dbReference type="SAM" id="MobiDB-lite"/>
    </source>
</evidence>
<dbReference type="GO" id="GO:0009100">
    <property type="term" value="P:glycoprotein metabolic process"/>
    <property type="evidence" value="ECO:0007669"/>
    <property type="project" value="UniProtKB-ARBA"/>
</dbReference>
<keyword evidence="2" id="KW-0812">Transmembrane</keyword>
<feature type="region of interest" description="Disordered" evidence="5">
    <location>
        <begin position="291"/>
        <end position="315"/>
    </location>
</feature>
<evidence type="ECO:0000256" key="1">
    <source>
        <dbReference type="ARBA" id="ARBA00004167"/>
    </source>
</evidence>
<organism evidence="8 9">
    <name type="scientific">Exophiala dermatitidis</name>
    <name type="common">Black yeast-like fungus</name>
    <name type="synonym">Wangiella dermatitidis</name>
    <dbReference type="NCBI Taxonomy" id="5970"/>
    <lineage>
        <taxon>Eukaryota</taxon>
        <taxon>Fungi</taxon>
        <taxon>Dikarya</taxon>
        <taxon>Ascomycota</taxon>
        <taxon>Pezizomycotina</taxon>
        <taxon>Eurotiomycetes</taxon>
        <taxon>Chaetothyriomycetidae</taxon>
        <taxon>Chaetothyriales</taxon>
        <taxon>Herpotrichiellaceae</taxon>
        <taxon>Exophiala</taxon>
    </lineage>
</organism>
<name>A0AAN6EMB3_EXODE</name>
<dbReference type="PANTHER" id="PTHR15407:SF28">
    <property type="entry name" value="RIBITOL-5-PHOSPHATE TRANSFERASE FKTN"/>
    <property type="match status" value="1"/>
</dbReference>
<dbReference type="GO" id="GO:0016757">
    <property type="term" value="F:glycosyltransferase activity"/>
    <property type="evidence" value="ECO:0007669"/>
    <property type="project" value="UniProtKB-KW"/>
</dbReference>
<feature type="domain" description="LicD/FKTN/FKRP nucleotidyltransferase" evidence="7">
    <location>
        <begin position="227"/>
        <end position="264"/>
    </location>
</feature>
<dbReference type="Pfam" id="PF04991">
    <property type="entry name" value="LicD"/>
    <property type="match status" value="2"/>
</dbReference>
<keyword evidence="8" id="KW-0808">Transferase</keyword>
<keyword evidence="6" id="KW-0732">Signal</keyword>
<evidence type="ECO:0000256" key="4">
    <source>
        <dbReference type="ARBA" id="ARBA00023136"/>
    </source>
</evidence>